<feature type="compositionally biased region" description="Polar residues" evidence="1">
    <location>
        <begin position="1"/>
        <end position="14"/>
    </location>
</feature>
<comment type="caution">
    <text evidence="3">The sequence shown here is derived from an EMBL/GenBank/DDBJ whole genome shotgun (WGS) entry which is preliminary data.</text>
</comment>
<sequence>MLNRYSKSLMNASQAGPERGDRRMRSGTTVSREHVFDRCGNCEIHGFALPVTQTGNARATIEVMATPQVLILQHVPWERPGRILSNLEDIGLETVTMNIVDKKKPDLPDFGELAGVVIMGGPMGALDYDKYPGLKAEAKLARAAVASGKPILGVCLGHQIIATALGAQLRKGDAPEIGFAPIKRVDKHDFFSMWDKQLTVLHWHNDVVGLPEGGQLLARSSSTKVQAFRLGSALGMQFHLEVCGSLLDEWLDEPSMVKDLKAAGGSKSQLREQFAQYDQLLHPLAEQVFSGFAARCNSYAQTLGK</sequence>
<dbReference type="Proteomes" id="UP000003191">
    <property type="component" value="Unassembled WGS sequence"/>
</dbReference>
<dbReference type="PROSITE" id="PS51273">
    <property type="entry name" value="GATASE_TYPE_1"/>
    <property type="match status" value="1"/>
</dbReference>
<dbReference type="CDD" id="cd01741">
    <property type="entry name" value="GATase1_1"/>
    <property type="match status" value="1"/>
</dbReference>
<dbReference type="InterPro" id="IPR017926">
    <property type="entry name" value="GATASE"/>
</dbReference>
<protein>
    <submittedName>
        <fullName evidence="3">Class I glutamine amidotransferase</fullName>
    </submittedName>
</protein>
<evidence type="ECO:0000313" key="3">
    <source>
        <dbReference type="EMBL" id="EFE89999.1"/>
    </source>
</evidence>
<reference evidence="3 4" key="1">
    <citation type="submission" date="2010-02" db="EMBL/GenBank/DDBJ databases">
        <authorList>
            <person name="Weinstock G."/>
            <person name="Sodergren E."/>
            <person name="Clifton S."/>
            <person name="Fulton L."/>
            <person name="Fulton B."/>
            <person name="Courtney L."/>
            <person name="Fronick C."/>
            <person name="Harrison M."/>
            <person name="Strong C."/>
            <person name="Farmer C."/>
            <person name="Delahaunty K."/>
            <person name="Markovic C."/>
            <person name="Hall O."/>
            <person name="Minx P."/>
            <person name="Tomlinson C."/>
            <person name="Mitreva M."/>
            <person name="Nelson J."/>
            <person name="Hou S."/>
            <person name="Wollam A."/>
            <person name="Pepin K.H."/>
            <person name="Johnson M."/>
            <person name="Bhonagiri V."/>
            <person name="Zhang X."/>
            <person name="Suruliraj S."/>
            <person name="Warren W."/>
            <person name="Chinwalla A."/>
            <person name="Mardis E.R."/>
            <person name="Wilson R.K."/>
        </authorList>
    </citation>
    <scope>NUCLEOTIDE SEQUENCE [LARGE SCALE GENOMIC DNA]</scope>
    <source>
        <strain evidence="3 4">DSM 20213</strain>
    </source>
</reference>
<keyword evidence="3" id="KW-0808">Transferase</keyword>
<dbReference type="GO" id="GO:0005829">
    <property type="term" value="C:cytosol"/>
    <property type="evidence" value="ECO:0007669"/>
    <property type="project" value="TreeGrafter"/>
</dbReference>
<dbReference type="STRING" id="1685.RY69_1645"/>
<evidence type="ECO:0000256" key="1">
    <source>
        <dbReference type="SAM" id="MobiDB-lite"/>
    </source>
</evidence>
<dbReference type="SUPFAM" id="SSF52317">
    <property type="entry name" value="Class I glutamine amidotransferase-like"/>
    <property type="match status" value="1"/>
</dbReference>
<feature type="domain" description="Glutamine amidotransferase" evidence="2">
    <location>
        <begin position="98"/>
        <end position="245"/>
    </location>
</feature>
<dbReference type="PANTHER" id="PTHR42695:SF5">
    <property type="entry name" value="GLUTAMINE AMIDOTRANSFERASE YLR126C-RELATED"/>
    <property type="match status" value="1"/>
</dbReference>
<dbReference type="HOGENOM" id="CLU_054974_3_0_11"/>
<name>D4BMI0_BIFBR</name>
<gene>
    <name evidence="3" type="ORF">BIFBRE_03275</name>
</gene>
<dbReference type="AlphaFoldDB" id="D4BMI0"/>
<keyword evidence="3" id="KW-0315">Glutamine amidotransferase</keyword>
<dbReference type="GO" id="GO:0016740">
    <property type="term" value="F:transferase activity"/>
    <property type="evidence" value="ECO:0007669"/>
    <property type="project" value="UniProtKB-KW"/>
</dbReference>
<proteinExistence type="predicted"/>
<dbReference type="PATRIC" id="fig|518634.7.peg.395"/>
<dbReference type="InterPro" id="IPR044992">
    <property type="entry name" value="ChyE-like"/>
</dbReference>
<dbReference type="Gene3D" id="3.40.50.880">
    <property type="match status" value="1"/>
</dbReference>
<dbReference type="InterPro" id="IPR029062">
    <property type="entry name" value="Class_I_gatase-like"/>
</dbReference>
<feature type="region of interest" description="Disordered" evidence="1">
    <location>
        <begin position="1"/>
        <end position="29"/>
    </location>
</feature>
<evidence type="ECO:0000313" key="4">
    <source>
        <dbReference type="Proteomes" id="UP000003191"/>
    </source>
</evidence>
<dbReference type="EMBL" id="ACCG02000005">
    <property type="protein sequence ID" value="EFE89999.1"/>
    <property type="molecule type" value="Genomic_DNA"/>
</dbReference>
<dbReference type="Pfam" id="PF00117">
    <property type="entry name" value="GATase"/>
    <property type="match status" value="1"/>
</dbReference>
<evidence type="ECO:0000259" key="2">
    <source>
        <dbReference type="Pfam" id="PF00117"/>
    </source>
</evidence>
<keyword evidence="4" id="KW-1185">Reference proteome</keyword>
<accession>D4BMI0</accession>
<organism evidence="3 4">
    <name type="scientific">Bifidobacterium breve DSM 20213 = JCM 1192</name>
    <dbReference type="NCBI Taxonomy" id="518634"/>
    <lineage>
        <taxon>Bacteria</taxon>
        <taxon>Bacillati</taxon>
        <taxon>Actinomycetota</taxon>
        <taxon>Actinomycetes</taxon>
        <taxon>Bifidobacteriales</taxon>
        <taxon>Bifidobacteriaceae</taxon>
        <taxon>Bifidobacterium</taxon>
    </lineage>
</organism>
<dbReference type="PRINTS" id="PR00096">
    <property type="entry name" value="GATASE"/>
</dbReference>
<dbReference type="PANTHER" id="PTHR42695">
    <property type="entry name" value="GLUTAMINE AMIDOTRANSFERASE YLR126C-RELATED"/>
    <property type="match status" value="1"/>
</dbReference>